<accession>A0A8S3TJC9</accession>
<name>A0A8S3TJC9_MYTED</name>
<proteinExistence type="predicted"/>
<organism evidence="1 2">
    <name type="scientific">Mytilus edulis</name>
    <name type="common">Blue mussel</name>
    <dbReference type="NCBI Taxonomy" id="6550"/>
    <lineage>
        <taxon>Eukaryota</taxon>
        <taxon>Metazoa</taxon>
        <taxon>Spiralia</taxon>
        <taxon>Lophotrochozoa</taxon>
        <taxon>Mollusca</taxon>
        <taxon>Bivalvia</taxon>
        <taxon>Autobranchia</taxon>
        <taxon>Pteriomorphia</taxon>
        <taxon>Mytilida</taxon>
        <taxon>Mytiloidea</taxon>
        <taxon>Mytilidae</taxon>
        <taxon>Mytilinae</taxon>
        <taxon>Mytilus</taxon>
    </lineage>
</organism>
<dbReference type="AlphaFoldDB" id="A0A8S3TJC9"/>
<evidence type="ECO:0000313" key="1">
    <source>
        <dbReference type="EMBL" id="CAG2233749.1"/>
    </source>
</evidence>
<sequence>MIELYWKKRLYSYNGFAPVKQKYDSNIYRVNPHRRAFFQQQIKWLQLLQVAIDETSSQGKMKKLEQVLFHSDFGHPEFNLEQYIPECYGTEKDISSEVRKGTITLQSCEYSMTFSHGQVLALQMSAESIGGVLIPKIEMFDMTKMSNIVFYIWKIQSNILSNIQQSPQRTITIHPMTT</sequence>
<gene>
    <name evidence="1" type="ORF">MEDL_46416</name>
</gene>
<dbReference type="Proteomes" id="UP000683360">
    <property type="component" value="Unassembled WGS sequence"/>
</dbReference>
<dbReference type="EMBL" id="CAJPWZ010002217">
    <property type="protein sequence ID" value="CAG2233749.1"/>
    <property type="molecule type" value="Genomic_DNA"/>
</dbReference>
<evidence type="ECO:0000313" key="2">
    <source>
        <dbReference type="Proteomes" id="UP000683360"/>
    </source>
</evidence>
<reference evidence="1" key="1">
    <citation type="submission" date="2021-03" db="EMBL/GenBank/DDBJ databases">
        <authorList>
            <person name="Bekaert M."/>
        </authorList>
    </citation>
    <scope>NUCLEOTIDE SEQUENCE</scope>
</reference>
<comment type="caution">
    <text evidence="1">The sequence shown here is derived from an EMBL/GenBank/DDBJ whole genome shotgun (WGS) entry which is preliminary data.</text>
</comment>
<keyword evidence="2" id="KW-1185">Reference proteome</keyword>
<protein>
    <submittedName>
        <fullName evidence="1">Uncharacterized protein</fullName>
    </submittedName>
</protein>